<keyword evidence="5" id="KW-1185">Reference proteome</keyword>
<dbReference type="RefSeq" id="WP_269308234.1">
    <property type="nucleotide sequence ID" value="NZ_CP098242.1"/>
</dbReference>
<dbReference type="NCBIfam" id="TIGR01509">
    <property type="entry name" value="HAD-SF-IA-v3"/>
    <property type="match status" value="1"/>
</dbReference>
<keyword evidence="2 4" id="KW-0378">Hydrolase</keyword>
<dbReference type="SFLD" id="SFLDS00003">
    <property type="entry name" value="Haloacid_Dehalogenase"/>
    <property type="match status" value="1"/>
</dbReference>
<dbReference type="GO" id="GO:0009231">
    <property type="term" value="P:riboflavin biosynthetic process"/>
    <property type="evidence" value="ECO:0007669"/>
    <property type="project" value="TreeGrafter"/>
</dbReference>
<dbReference type="InterPro" id="IPR051400">
    <property type="entry name" value="HAD-like_hydrolase"/>
</dbReference>
<dbReference type="InterPro" id="IPR036412">
    <property type="entry name" value="HAD-like_sf"/>
</dbReference>
<dbReference type="InterPro" id="IPR023214">
    <property type="entry name" value="HAD_sf"/>
</dbReference>
<dbReference type="EMBL" id="CP098242">
    <property type="protein sequence ID" value="WAW09240.1"/>
    <property type="molecule type" value="Genomic_DNA"/>
</dbReference>
<dbReference type="SFLD" id="SFLDG01129">
    <property type="entry name" value="C1.5:_HAD__Beta-PGM__Phosphata"/>
    <property type="match status" value="1"/>
</dbReference>
<dbReference type="Gene3D" id="1.20.120.1600">
    <property type="match status" value="1"/>
</dbReference>
<accession>A0A9E9P2H9</accession>
<proteinExistence type="predicted"/>
<reference evidence="4" key="1">
    <citation type="journal article" date="2022" name="Front. Microbiol.">
        <title>New perspectives on an old grouping: The genomic and phenotypic variability of Oxalobacter formigenes and the implications for calcium oxalate stone prevention.</title>
        <authorList>
            <person name="Chmiel J.A."/>
            <person name="Carr C."/>
            <person name="Stuivenberg G.A."/>
            <person name="Venema R."/>
            <person name="Chanyi R.M."/>
            <person name="Al K.F."/>
            <person name="Giguere D."/>
            <person name="Say H."/>
            <person name="Akouris P.P."/>
            <person name="Dominguez Romero S.A."/>
            <person name="Kwong A."/>
            <person name="Tai V."/>
            <person name="Koval S.F."/>
            <person name="Razvi H."/>
            <person name="Bjazevic J."/>
            <person name="Burton J.P."/>
        </authorList>
    </citation>
    <scope>NUCLEOTIDE SEQUENCE</scope>
    <source>
        <strain evidence="4">WoOx3</strain>
    </source>
</reference>
<dbReference type="Gene3D" id="3.40.50.1000">
    <property type="entry name" value="HAD superfamily/HAD-like"/>
    <property type="match status" value="1"/>
</dbReference>
<dbReference type="KEGG" id="ovb:NB640_08130"/>
<comment type="cofactor">
    <cofactor evidence="1">
        <name>Mg(2+)</name>
        <dbReference type="ChEBI" id="CHEBI:18420"/>
    </cofactor>
</comment>
<evidence type="ECO:0000313" key="4">
    <source>
        <dbReference type="EMBL" id="WAW09240.1"/>
    </source>
</evidence>
<dbReference type="GO" id="GO:0016787">
    <property type="term" value="F:hydrolase activity"/>
    <property type="evidence" value="ECO:0007669"/>
    <property type="project" value="UniProtKB-KW"/>
</dbReference>
<dbReference type="Proteomes" id="UP001156215">
    <property type="component" value="Chromosome"/>
</dbReference>
<evidence type="ECO:0000256" key="2">
    <source>
        <dbReference type="ARBA" id="ARBA00022801"/>
    </source>
</evidence>
<sequence length="232" mass="25827">MKSTIKAVLFDLDDTLWAIDPVIARAEQVLFEWLKRHTPAVASDSFIETFRTRQKRLIEQHPRYGYALWELRHACLVEAFEEAGIKSTAADDAMQVFSRARNDVHLYDDVIPALASLGHRYMIGSISNGAADLEHIGIAHHFRISLVASAFGRPKPEPAIFHAACDALEIHPGQAVYVGDDAENDVAGAMRAGMKTAWMKRPDLVPKKALPENVRPDIIVHSLGDLEKLLMP</sequence>
<dbReference type="PANTHER" id="PTHR46470">
    <property type="entry name" value="N-ACYLNEURAMINATE-9-PHOSPHATASE"/>
    <property type="match status" value="1"/>
</dbReference>
<dbReference type="SUPFAM" id="SSF56784">
    <property type="entry name" value="HAD-like"/>
    <property type="match status" value="1"/>
</dbReference>
<name>A0A9E9P2H9_9BURK</name>
<dbReference type="AlphaFoldDB" id="A0A9E9P2H9"/>
<dbReference type="Pfam" id="PF00702">
    <property type="entry name" value="Hydrolase"/>
    <property type="match status" value="1"/>
</dbReference>
<evidence type="ECO:0000313" key="5">
    <source>
        <dbReference type="Proteomes" id="UP001156215"/>
    </source>
</evidence>
<evidence type="ECO:0000256" key="3">
    <source>
        <dbReference type="ARBA" id="ARBA00022842"/>
    </source>
</evidence>
<gene>
    <name evidence="4" type="ORF">NB640_08130</name>
</gene>
<dbReference type="PANTHER" id="PTHR46470:SF4">
    <property type="entry name" value="5-AMINO-6-(5-PHOSPHO-D-RIBITYLAMINO)URACIL PHOSPHATASE YIGB"/>
    <property type="match status" value="1"/>
</dbReference>
<keyword evidence="3" id="KW-0460">Magnesium</keyword>
<dbReference type="NCBIfam" id="TIGR01549">
    <property type="entry name" value="HAD-SF-IA-v1"/>
    <property type="match status" value="1"/>
</dbReference>
<protein>
    <submittedName>
        <fullName evidence="4">HAD family hydrolase</fullName>
    </submittedName>
</protein>
<evidence type="ECO:0000256" key="1">
    <source>
        <dbReference type="ARBA" id="ARBA00001946"/>
    </source>
</evidence>
<organism evidence="4 5">
    <name type="scientific">Oxalobacter vibrioformis</name>
    <dbReference type="NCBI Taxonomy" id="933080"/>
    <lineage>
        <taxon>Bacteria</taxon>
        <taxon>Pseudomonadati</taxon>
        <taxon>Pseudomonadota</taxon>
        <taxon>Betaproteobacteria</taxon>
        <taxon>Burkholderiales</taxon>
        <taxon>Oxalobacteraceae</taxon>
        <taxon>Oxalobacter</taxon>
    </lineage>
</organism>
<dbReference type="InterPro" id="IPR006439">
    <property type="entry name" value="HAD-SF_hydro_IA"/>
</dbReference>